<name>A0AAD5EGC4_UMBRA</name>
<dbReference type="EMBL" id="MU620904">
    <property type="protein sequence ID" value="KAI8581770.1"/>
    <property type="molecule type" value="Genomic_DNA"/>
</dbReference>
<keyword evidence="1" id="KW-1133">Transmembrane helix</keyword>
<accession>A0AAD5EGC4</accession>
<dbReference type="GeneID" id="75912706"/>
<gene>
    <name evidence="2" type="ORF">K450DRAFT_231099</name>
</gene>
<evidence type="ECO:0000313" key="2">
    <source>
        <dbReference type="EMBL" id="KAI8581770.1"/>
    </source>
</evidence>
<protein>
    <submittedName>
        <fullName evidence="2">Uncharacterized protein</fullName>
    </submittedName>
</protein>
<evidence type="ECO:0000256" key="1">
    <source>
        <dbReference type="SAM" id="Phobius"/>
    </source>
</evidence>
<evidence type="ECO:0000313" key="3">
    <source>
        <dbReference type="Proteomes" id="UP001206595"/>
    </source>
</evidence>
<keyword evidence="3" id="KW-1185">Reference proteome</keyword>
<feature type="transmembrane region" description="Helical" evidence="1">
    <location>
        <begin position="35"/>
        <end position="53"/>
    </location>
</feature>
<comment type="caution">
    <text evidence="2">The sequence shown here is derived from an EMBL/GenBank/DDBJ whole genome shotgun (WGS) entry which is preliminary data.</text>
</comment>
<dbReference type="Proteomes" id="UP001206595">
    <property type="component" value="Unassembled WGS sequence"/>
</dbReference>
<keyword evidence="1" id="KW-0472">Membrane</keyword>
<dbReference type="AlphaFoldDB" id="A0AAD5EGC4"/>
<dbReference type="RefSeq" id="XP_051446774.1">
    <property type="nucleotide sequence ID" value="XM_051587361.1"/>
</dbReference>
<organism evidence="2 3">
    <name type="scientific">Umbelopsis ramanniana AG</name>
    <dbReference type="NCBI Taxonomy" id="1314678"/>
    <lineage>
        <taxon>Eukaryota</taxon>
        <taxon>Fungi</taxon>
        <taxon>Fungi incertae sedis</taxon>
        <taxon>Mucoromycota</taxon>
        <taxon>Mucoromycotina</taxon>
        <taxon>Umbelopsidomycetes</taxon>
        <taxon>Umbelopsidales</taxon>
        <taxon>Umbelopsidaceae</taxon>
        <taxon>Umbelopsis</taxon>
    </lineage>
</organism>
<sequence>MTFVLNKIYCGCSQVSITTKSFVGSDASSVLQQKGYFYFFLFFINLIHLRISFLKQHVCKVTVTKSGV</sequence>
<reference evidence="2" key="2">
    <citation type="journal article" date="2022" name="Proc. Natl. Acad. Sci. U.S.A.">
        <title>Diploid-dominant life cycles characterize the early evolution of Fungi.</title>
        <authorList>
            <person name="Amses K.R."/>
            <person name="Simmons D.R."/>
            <person name="Longcore J.E."/>
            <person name="Mondo S.J."/>
            <person name="Seto K."/>
            <person name="Jeronimo G.H."/>
            <person name="Bonds A.E."/>
            <person name="Quandt C.A."/>
            <person name="Davis W.J."/>
            <person name="Chang Y."/>
            <person name="Federici B.A."/>
            <person name="Kuo A."/>
            <person name="LaButti K."/>
            <person name="Pangilinan J."/>
            <person name="Andreopoulos W."/>
            <person name="Tritt A."/>
            <person name="Riley R."/>
            <person name="Hundley H."/>
            <person name="Johnson J."/>
            <person name="Lipzen A."/>
            <person name="Barry K."/>
            <person name="Lang B.F."/>
            <person name="Cuomo C.A."/>
            <person name="Buchler N.E."/>
            <person name="Grigoriev I.V."/>
            <person name="Spatafora J.W."/>
            <person name="Stajich J.E."/>
            <person name="James T.Y."/>
        </authorList>
    </citation>
    <scope>NUCLEOTIDE SEQUENCE</scope>
    <source>
        <strain evidence="2">AG</strain>
    </source>
</reference>
<proteinExistence type="predicted"/>
<keyword evidence="1" id="KW-0812">Transmembrane</keyword>
<reference evidence="2" key="1">
    <citation type="submission" date="2021-06" db="EMBL/GenBank/DDBJ databases">
        <authorList>
            <consortium name="DOE Joint Genome Institute"/>
            <person name="Mondo S.J."/>
            <person name="Amses K.R."/>
            <person name="Simmons D.R."/>
            <person name="Longcore J.E."/>
            <person name="Seto K."/>
            <person name="Alves G.H."/>
            <person name="Bonds A.E."/>
            <person name="Quandt C.A."/>
            <person name="Davis W.J."/>
            <person name="Chang Y."/>
            <person name="Letcher P.M."/>
            <person name="Powell M.J."/>
            <person name="Kuo A."/>
            <person name="Labutti K."/>
            <person name="Pangilinan J."/>
            <person name="Andreopoulos W."/>
            <person name="Tritt A."/>
            <person name="Riley R."/>
            <person name="Hundley H."/>
            <person name="Johnson J."/>
            <person name="Lipzen A."/>
            <person name="Barry K."/>
            <person name="Berbee M.L."/>
            <person name="Buchler N.E."/>
            <person name="Grigoriev I.V."/>
            <person name="Spatafora J.W."/>
            <person name="Stajich J.E."/>
            <person name="James T.Y."/>
        </authorList>
    </citation>
    <scope>NUCLEOTIDE SEQUENCE</scope>
    <source>
        <strain evidence="2">AG</strain>
    </source>
</reference>